<gene>
    <name evidence="2" type="ORF">F6464_12015</name>
</gene>
<dbReference type="PANTHER" id="PTHR12526">
    <property type="entry name" value="GLYCOSYLTRANSFERASE"/>
    <property type="match status" value="1"/>
</dbReference>
<organism evidence="2 3">
    <name type="scientific">Flavobacterium luteum</name>
    <dbReference type="NCBI Taxonomy" id="2026654"/>
    <lineage>
        <taxon>Bacteria</taxon>
        <taxon>Pseudomonadati</taxon>
        <taxon>Bacteroidota</taxon>
        <taxon>Flavobacteriia</taxon>
        <taxon>Flavobacteriales</taxon>
        <taxon>Flavobacteriaceae</taxon>
        <taxon>Flavobacterium</taxon>
    </lineage>
</organism>
<dbReference type="PANTHER" id="PTHR12526:SF637">
    <property type="entry name" value="GLYCOSYLTRANSFERASE EPSF-RELATED"/>
    <property type="match status" value="1"/>
</dbReference>
<dbReference type="Pfam" id="PF00534">
    <property type="entry name" value="Glycos_transf_1"/>
    <property type="match status" value="1"/>
</dbReference>
<dbReference type="AlphaFoldDB" id="A0A7J5AB52"/>
<dbReference type="SUPFAM" id="SSF53756">
    <property type="entry name" value="UDP-Glycosyltransferase/glycogen phosphorylase"/>
    <property type="match status" value="1"/>
</dbReference>
<accession>A0A7J5AB52</accession>
<dbReference type="EMBL" id="WAEM01000007">
    <property type="protein sequence ID" value="KAB1154770.1"/>
    <property type="molecule type" value="Genomic_DNA"/>
</dbReference>
<name>A0A7J5AB52_9FLAO</name>
<proteinExistence type="predicted"/>
<reference evidence="2 3" key="1">
    <citation type="submission" date="2019-09" db="EMBL/GenBank/DDBJ databases">
        <title>Flavobacterium sp. nov., isolated from glacier ice.</title>
        <authorList>
            <person name="Liu Q."/>
        </authorList>
    </citation>
    <scope>NUCLEOTIDE SEQUENCE [LARGE SCALE GENOMIC DNA]</scope>
    <source>
        <strain evidence="2 3">NBRC 112527</strain>
    </source>
</reference>
<evidence type="ECO:0000313" key="3">
    <source>
        <dbReference type="Proteomes" id="UP000490922"/>
    </source>
</evidence>
<protein>
    <submittedName>
        <fullName evidence="2">Glycosyltransferase</fullName>
    </submittedName>
</protein>
<dbReference type="GO" id="GO:0016757">
    <property type="term" value="F:glycosyltransferase activity"/>
    <property type="evidence" value="ECO:0007669"/>
    <property type="project" value="InterPro"/>
</dbReference>
<dbReference type="Gene3D" id="3.40.50.2000">
    <property type="entry name" value="Glycogen Phosphorylase B"/>
    <property type="match status" value="1"/>
</dbReference>
<evidence type="ECO:0000259" key="1">
    <source>
        <dbReference type="Pfam" id="PF00534"/>
    </source>
</evidence>
<sequence>MNVNKSKNILLLVTHDYGGGGEFVHKIARIFKNQGHKVVMLVKKKTKEEEYILEFSSPPVKRKSLYTKFLEKTFRRKKKLRLDSKYHFYSKNETLITIDPEKVISAIGFTPDYIFSGWTADFMNSSDLLLLQKHSNAQVYTITIDMNHFTGGCHFAWDCKQYSNGGCTEKCPAIKSPYFKEIAKINFETKLKNAREGNFKIISGSDWVKKQALSSMIYKNQDQILNINSLIDTTIMKPKGKIKAKEFFNLDENKFYILVGATYDNELRKGFNYFLESLKILFQELDTIERSRINILMISSNSNNKKVFKEIPFGIKHLGYIKDYNILSLLYQAVDVYVNSSIEDSGPMMVSEALACGTPVVGFDMGIVNSMVINRYNGYRAILKDSKDLANGIKIVYRLSPEDYENYSKNAVSQVQKLSSFEYGTSVLQTLFE</sequence>
<dbReference type="InterPro" id="IPR001296">
    <property type="entry name" value="Glyco_trans_1"/>
</dbReference>
<keyword evidence="3" id="KW-1185">Reference proteome</keyword>
<evidence type="ECO:0000313" key="2">
    <source>
        <dbReference type="EMBL" id="KAB1154770.1"/>
    </source>
</evidence>
<comment type="caution">
    <text evidence="2">The sequence shown here is derived from an EMBL/GenBank/DDBJ whole genome shotgun (WGS) entry which is preliminary data.</text>
</comment>
<dbReference type="OrthoDB" id="9768685at2"/>
<feature type="domain" description="Glycosyl transferase family 1" evidence="1">
    <location>
        <begin position="245"/>
        <end position="411"/>
    </location>
</feature>
<keyword evidence="2" id="KW-0808">Transferase</keyword>
<dbReference type="Proteomes" id="UP000490922">
    <property type="component" value="Unassembled WGS sequence"/>
</dbReference>
<dbReference type="RefSeq" id="WP_151108155.1">
    <property type="nucleotide sequence ID" value="NZ_WAEM01000007.1"/>
</dbReference>